<dbReference type="Proteomes" id="UP001299596">
    <property type="component" value="Unassembled WGS sequence"/>
</dbReference>
<dbReference type="CDD" id="cd02440">
    <property type="entry name" value="AdoMet_MTases"/>
    <property type="match status" value="1"/>
</dbReference>
<dbReference type="PANTHER" id="PTHR45036">
    <property type="entry name" value="METHYLTRANSFERASE LIKE 7B"/>
    <property type="match status" value="1"/>
</dbReference>
<dbReference type="Pfam" id="PF13489">
    <property type="entry name" value="Methyltransf_23"/>
    <property type="match status" value="1"/>
</dbReference>
<accession>A0ABU5XG84</accession>
<keyword evidence="2" id="KW-1185">Reference proteome</keyword>
<dbReference type="SUPFAM" id="SSF53335">
    <property type="entry name" value="S-adenosyl-L-methionine-dependent methyltransferases"/>
    <property type="match status" value="1"/>
</dbReference>
<protein>
    <submittedName>
        <fullName evidence="1">Class I SAM-dependent methyltransferase</fullName>
        <ecNumber evidence="1">2.1.1.-</ecNumber>
    </submittedName>
</protein>
<dbReference type="EC" id="2.1.1.-" evidence="1"/>
<keyword evidence="1" id="KW-0808">Transferase</keyword>
<dbReference type="InterPro" id="IPR052356">
    <property type="entry name" value="Thiol_S-MT"/>
</dbReference>
<keyword evidence="1" id="KW-0489">Methyltransferase</keyword>
<evidence type="ECO:0000313" key="2">
    <source>
        <dbReference type="Proteomes" id="UP001299596"/>
    </source>
</evidence>
<dbReference type="EMBL" id="JAYJJR010000004">
    <property type="protein sequence ID" value="MEB3021114.1"/>
    <property type="molecule type" value="Genomic_DNA"/>
</dbReference>
<comment type="caution">
    <text evidence="1">The sequence shown here is derived from an EMBL/GenBank/DDBJ whole genome shotgun (WGS) entry which is preliminary data.</text>
</comment>
<dbReference type="GO" id="GO:0032259">
    <property type="term" value="P:methylation"/>
    <property type="evidence" value="ECO:0007669"/>
    <property type="project" value="UniProtKB-KW"/>
</dbReference>
<sequence>MASPVSLDNPLFARIWIFMSSHETDWLRDRRRENLEGLSGRVLEVGAGTGSNFGFYPETVTEVVAVEPESQLREVATAAAAEAPVPVTVLASTVEALDETQPFDGIVCSLVLCSVEQPEEVLRQLFALLKPGGQLRYFEHVASRGARGGLQRLADATIWPKLFGNCHTHRDTEQMITDTGFTVQTSRRGYQFPAWAPVPVSEFALGAASRPA</sequence>
<organism evidence="1 2">
    <name type="scientific">[Mycobacterium] crassicus</name>
    <dbReference type="NCBI Taxonomy" id="2872309"/>
    <lineage>
        <taxon>Bacteria</taxon>
        <taxon>Bacillati</taxon>
        <taxon>Actinomycetota</taxon>
        <taxon>Actinomycetes</taxon>
        <taxon>Mycobacteriales</taxon>
        <taxon>Mycobacteriaceae</taxon>
        <taxon>Mycolicibacter</taxon>
    </lineage>
</organism>
<dbReference type="InterPro" id="IPR029063">
    <property type="entry name" value="SAM-dependent_MTases_sf"/>
</dbReference>
<name>A0ABU5XG84_9MYCO</name>
<evidence type="ECO:0000313" key="1">
    <source>
        <dbReference type="EMBL" id="MEB3021114.1"/>
    </source>
</evidence>
<proteinExistence type="predicted"/>
<dbReference type="PANTHER" id="PTHR45036:SF1">
    <property type="entry name" value="METHYLTRANSFERASE LIKE 7A"/>
    <property type="match status" value="1"/>
</dbReference>
<dbReference type="RefSeq" id="WP_225406687.1">
    <property type="nucleotide sequence ID" value="NZ_JAYJJR010000004.1"/>
</dbReference>
<dbReference type="Gene3D" id="3.40.50.150">
    <property type="entry name" value="Vaccinia Virus protein VP39"/>
    <property type="match status" value="1"/>
</dbReference>
<dbReference type="GO" id="GO:0008168">
    <property type="term" value="F:methyltransferase activity"/>
    <property type="evidence" value="ECO:0007669"/>
    <property type="project" value="UniProtKB-KW"/>
</dbReference>
<gene>
    <name evidence="1" type="ORF">K6T79_08660</name>
</gene>
<reference evidence="1 2" key="1">
    <citation type="submission" date="2023-12" db="EMBL/GenBank/DDBJ databases">
        <title>Description of new species of Mycobacterium terrae complex isolated from sewage at the Sao Paulo Zoological Park Foundation in Brazil.</title>
        <authorList>
            <person name="Romagnoli C.L."/>
            <person name="Conceicao E.C."/>
            <person name="Machado E."/>
            <person name="Barreto L.B.P.F."/>
            <person name="Sharma A."/>
            <person name="Silva N.M."/>
            <person name="Marques L.E."/>
            <person name="Juliana M.A."/>
            <person name="Lourenco M.C.S."/>
            <person name="Digiampietri L.A."/>
            <person name="Suffys P.N."/>
            <person name="Viana-Niero C."/>
        </authorList>
    </citation>
    <scope>NUCLEOTIDE SEQUENCE [LARGE SCALE GENOMIC DNA]</scope>
    <source>
        <strain evidence="1 2">MYC098</strain>
    </source>
</reference>